<dbReference type="PROSITE" id="PS00152">
    <property type="entry name" value="ATPASE_ALPHA_BETA"/>
    <property type="match status" value="1"/>
</dbReference>
<dbReference type="PANTHER" id="PTHR15184">
    <property type="entry name" value="ATP SYNTHASE"/>
    <property type="match status" value="1"/>
</dbReference>
<keyword evidence="8" id="KW-1278">Translocase</keyword>
<dbReference type="CDD" id="cd01133">
    <property type="entry name" value="F1-ATPase_beta_CD"/>
    <property type="match status" value="1"/>
</dbReference>
<dbReference type="GO" id="GO:0045259">
    <property type="term" value="C:proton-transporting ATP synthase complex"/>
    <property type="evidence" value="ECO:0007669"/>
    <property type="project" value="UniProtKB-KW"/>
</dbReference>
<evidence type="ECO:0000256" key="3">
    <source>
        <dbReference type="ARBA" id="ARBA00012473"/>
    </source>
</evidence>
<comment type="similarity">
    <text evidence="2">Belongs to the ATPase alpha/beta chains family.</text>
</comment>
<keyword evidence="6" id="KW-0375">Hydrogen ion transport</keyword>
<evidence type="ECO:0000256" key="4">
    <source>
        <dbReference type="ARBA" id="ARBA00022448"/>
    </source>
</evidence>
<dbReference type="Gene3D" id="1.10.1140.10">
    <property type="entry name" value="Bovine Mitochondrial F1-atpase, Atp Synthase Beta Chain, Chain D, domain 3"/>
    <property type="match status" value="1"/>
</dbReference>
<gene>
    <name evidence="14" type="ORF">UFOPK2001_00140</name>
</gene>
<comment type="subcellular location">
    <subcellularLocation>
        <location evidence="1">Membrane</location>
        <topology evidence="1">Peripheral membrane protein</topology>
    </subcellularLocation>
</comment>
<keyword evidence="10" id="KW-0472">Membrane</keyword>
<dbReference type="SUPFAM" id="SSF52540">
    <property type="entry name" value="P-loop containing nucleoside triphosphate hydrolases"/>
    <property type="match status" value="1"/>
</dbReference>
<dbReference type="PANTHER" id="PTHR15184:SF71">
    <property type="entry name" value="ATP SYNTHASE SUBUNIT BETA, MITOCHONDRIAL"/>
    <property type="match status" value="1"/>
</dbReference>
<keyword evidence="11" id="KW-0139">CF(1)</keyword>
<evidence type="ECO:0000256" key="5">
    <source>
        <dbReference type="ARBA" id="ARBA00022741"/>
    </source>
</evidence>
<evidence type="ECO:0000256" key="12">
    <source>
        <dbReference type="ARBA" id="ARBA00023310"/>
    </source>
</evidence>
<dbReference type="InterPro" id="IPR005722">
    <property type="entry name" value="ATP_synth_F1_bsu"/>
</dbReference>
<dbReference type="InterPro" id="IPR003593">
    <property type="entry name" value="AAA+_ATPase"/>
</dbReference>
<dbReference type="Gene3D" id="3.40.50.300">
    <property type="entry name" value="P-loop containing nucleotide triphosphate hydrolases"/>
    <property type="match status" value="1"/>
</dbReference>
<dbReference type="CDD" id="cd18110">
    <property type="entry name" value="ATP-synt_F1_beta_C"/>
    <property type="match status" value="1"/>
</dbReference>
<dbReference type="InterPro" id="IPR020003">
    <property type="entry name" value="ATPase_a/bsu_AS"/>
</dbReference>
<reference evidence="14" key="1">
    <citation type="submission" date="2020-05" db="EMBL/GenBank/DDBJ databases">
        <authorList>
            <person name="Chiriac C."/>
            <person name="Salcher M."/>
            <person name="Ghai R."/>
            <person name="Kavagutti S V."/>
        </authorList>
    </citation>
    <scope>NUCLEOTIDE SEQUENCE</scope>
</reference>
<keyword evidence="4" id="KW-0813">Transport</keyword>
<keyword evidence="9" id="KW-0406">Ion transport</keyword>
<dbReference type="FunFam" id="2.40.10.170:FF:000005">
    <property type="entry name" value="ATP synthase subunit beta"/>
    <property type="match status" value="1"/>
</dbReference>
<dbReference type="EMBL" id="CAEZVN010000005">
    <property type="protein sequence ID" value="CAB4624844.1"/>
    <property type="molecule type" value="Genomic_DNA"/>
</dbReference>
<dbReference type="SUPFAM" id="SSF47917">
    <property type="entry name" value="C-terminal domain of alpha and beta subunits of F1 ATP synthase"/>
    <property type="match status" value="1"/>
</dbReference>
<keyword evidence="12" id="KW-0066">ATP synthesis</keyword>
<evidence type="ECO:0000259" key="13">
    <source>
        <dbReference type="SMART" id="SM00382"/>
    </source>
</evidence>
<keyword evidence="5" id="KW-0547">Nucleotide-binding</keyword>
<dbReference type="Gene3D" id="2.40.10.170">
    <property type="match status" value="1"/>
</dbReference>
<evidence type="ECO:0000256" key="9">
    <source>
        <dbReference type="ARBA" id="ARBA00023065"/>
    </source>
</evidence>
<dbReference type="GO" id="GO:0046933">
    <property type="term" value="F:proton-transporting ATP synthase activity, rotational mechanism"/>
    <property type="evidence" value="ECO:0007669"/>
    <property type="project" value="InterPro"/>
</dbReference>
<dbReference type="Pfam" id="PF22919">
    <property type="entry name" value="ATP-synt_VA_C"/>
    <property type="match status" value="1"/>
</dbReference>
<evidence type="ECO:0000256" key="1">
    <source>
        <dbReference type="ARBA" id="ARBA00004170"/>
    </source>
</evidence>
<dbReference type="InterPro" id="IPR055190">
    <property type="entry name" value="ATP-synt_VA_C"/>
</dbReference>
<dbReference type="InterPro" id="IPR024034">
    <property type="entry name" value="ATPase_F1/V1_b/a_C"/>
</dbReference>
<sequence>MAETKKKAAVTAAGTGRIARVTGPVVDIEFPHDAIPAIYNALTTEIDLDGEKTTLTLEVAQHLGDDLVRAIALKPTDGLVRGGVVTDTGAPISVPVGDVTKGRVFNVTGDVLNAAKGEKIDVKERWSIHRQPPKFDQLESKTNMFETGIKVIDLLTPYVQGGKIGLFGGAGVGKTVLIQEMIYRVAENHDGVSVFAGVGERTREGNDLIDEMTESGVIDKTALVFGQMDEPPGTRLRVALSALTMAEYFRDVQKQDVLLFIDNIFRFTQAGSEVSTLLGRMPSAVGYQPNLADEMGLLQERITSTRGHSITSLQAIYVPADDYTDPAPATTFAHLDATTELSREIASQGLYPAVDPLTSTSRILDPRYISKDHYETATLVKSILQKNKELQEIIAILGVEELSEEDKITVSRARRIQRFLSQNTYMATKFTGVAGSTVPLKDTIEGFSAIARGDFDQVGEQAFFNVGGIEDVLREWDRIQKESGK</sequence>
<evidence type="ECO:0000256" key="10">
    <source>
        <dbReference type="ARBA" id="ARBA00023136"/>
    </source>
</evidence>
<dbReference type="CDD" id="cd18115">
    <property type="entry name" value="ATP-synt_F1_beta_N"/>
    <property type="match status" value="1"/>
</dbReference>
<dbReference type="InterPro" id="IPR004100">
    <property type="entry name" value="ATPase_F1/V1/A1_a/bsu_N"/>
</dbReference>
<evidence type="ECO:0000313" key="14">
    <source>
        <dbReference type="EMBL" id="CAB4624844.1"/>
    </source>
</evidence>
<dbReference type="FunFam" id="3.40.50.300:FF:000004">
    <property type="entry name" value="ATP synthase subunit beta"/>
    <property type="match status" value="1"/>
</dbReference>
<dbReference type="Pfam" id="PF02874">
    <property type="entry name" value="ATP-synt_ab_N"/>
    <property type="match status" value="1"/>
</dbReference>
<dbReference type="EC" id="7.1.2.2" evidence="3"/>
<evidence type="ECO:0000256" key="7">
    <source>
        <dbReference type="ARBA" id="ARBA00022840"/>
    </source>
</evidence>
<evidence type="ECO:0000256" key="11">
    <source>
        <dbReference type="ARBA" id="ARBA00023196"/>
    </source>
</evidence>
<keyword evidence="7" id="KW-0067">ATP-binding</keyword>
<evidence type="ECO:0000256" key="2">
    <source>
        <dbReference type="ARBA" id="ARBA00008936"/>
    </source>
</evidence>
<dbReference type="InterPro" id="IPR036121">
    <property type="entry name" value="ATPase_F1/V1/A1_a/bsu_N_sf"/>
</dbReference>
<accession>A0A6J6IK75</accession>
<feature type="domain" description="AAA+ ATPase" evidence="13">
    <location>
        <begin position="160"/>
        <end position="423"/>
    </location>
</feature>
<name>A0A6J6IK75_9ZZZZ</name>
<dbReference type="FunFam" id="1.10.1140.10:FF:000005">
    <property type="entry name" value="ATP synthase subunit beta"/>
    <property type="match status" value="1"/>
</dbReference>
<protein>
    <recommendedName>
        <fullName evidence="3">H(+)-transporting two-sector ATPase</fullName>
        <ecNumber evidence="3">7.1.2.2</ecNumber>
    </recommendedName>
</protein>
<dbReference type="NCBIfam" id="TIGR01039">
    <property type="entry name" value="atpD"/>
    <property type="match status" value="1"/>
</dbReference>
<dbReference type="Pfam" id="PF00006">
    <property type="entry name" value="ATP-synt_ab"/>
    <property type="match status" value="1"/>
</dbReference>
<proteinExistence type="inferred from homology"/>
<dbReference type="InterPro" id="IPR000194">
    <property type="entry name" value="ATPase_F1/V1/A1_a/bsu_nucl-bd"/>
</dbReference>
<organism evidence="14">
    <name type="scientific">freshwater metagenome</name>
    <dbReference type="NCBI Taxonomy" id="449393"/>
    <lineage>
        <taxon>unclassified sequences</taxon>
        <taxon>metagenomes</taxon>
        <taxon>ecological metagenomes</taxon>
    </lineage>
</organism>
<dbReference type="AlphaFoldDB" id="A0A6J6IK75"/>
<evidence type="ECO:0000256" key="8">
    <source>
        <dbReference type="ARBA" id="ARBA00022967"/>
    </source>
</evidence>
<evidence type="ECO:0000256" key="6">
    <source>
        <dbReference type="ARBA" id="ARBA00022781"/>
    </source>
</evidence>
<dbReference type="SUPFAM" id="SSF50615">
    <property type="entry name" value="N-terminal domain of alpha and beta subunits of F1 ATP synthase"/>
    <property type="match status" value="1"/>
</dbReference>
<dbReference type="SMART" id="SM00382">
    <property type="entry name" value="AAA"/>
    <property type="match status" value="1"/>
</dbReference>
<dbReference type="InterPro" id="IPR027417">
    <property type="entry name" value="P-loop_NTPase"/>
</dbReference>
<dbReference type="HAMAP" id="MF_01347">
    <property type="entry name" value="ATP_synth_beta_bact"/>
    <property type="match status" value="1"/>
</dbReference>
<dbReference type="InterPro" id="IPR050053">
    <property type="entry name" value="ATPase_alpha/beta_chains"/>
</dbReference>
<dbReference type="GO" id="GO:0005524">
    <property type="term" value="F:ATP binding"/>
    <property type="evidence" value="ECO:0007669"/>
    <property type="project" value="UniProtKB-KW"/>
</dbReference>